<dbReference type="AlphaFoldDB" id="A0A5M6A3V2"/>
<comment type="caution">
    <text evidence="1">The sequence shown here is derived from an EMBL/GenBank/DDBJ whole genome shotgun (WGS) entry which is preliminary data.</text>
</comment>
<dbReference type="Proteomes" id="UP000325055">
    <property type="component" value="Unassembled WGS sequence"/>
</dbReference>
<proteinExistence type="predicted"/>
<organism evidence="1 2">
    <name type="scientific">Bacteroides cellulosilyticus</name>
    <dbReference type="NCBI Taxonomy" id="246787"/>
    <lineage>
        <taxon>Bacteria</taxon>
        <taxon>Pseudomonadati</taxon>
        <taxon>Bacteroidota</taxon>
        <taxon>Bacteroidia</taxon>
        <taxon>Bacteroidales</taxon>
        <taxon>Bacteroidaceae</taxon>
        <taxon>Bacteroides</taxon>
    </lineage>
</organism>
<dbReference type="RefSeq" id="WP_149950416.1">
    <property type="nucleotide sequence ID" value="NZ_RCXI01000023.1"/>
</dbReference>
<name>A0A5M6A3V2_9BACE</name>
<evidence type="ECO:0000313" key="2">
    <source>
        <dbReference type="Proteomes" id="UP000325055"/>
    </source>
</evidence>
<sequence>MTFKKIATKAIQKVKPTLFTAEVYSSDGWNLGDRCEYEVGLKLTRPELIYLIHQHVGYDSLFKHYKEKIVDIHTRLADLARGVAWDDGIYADVEDMIPEELQDLSELLNSLDLDDEDAVKSVCKALSAVSDGKYTFSFEIRSGDYYFADNVSESLDLTASEARGLLYGEHYIPEIFSKFNVKQLTEDFVNEKAAKKGFAKDYDDYCYDGECRPLENYLDSWHFILELIYEEQIDEEGLEPLLAYFDHSVNFNRDIQAWYRNINACAGADN</sequence>
<reference evidence="1 2" key="1">
    <citation type="journal article" date="2019" name="Nat. Med.">
        <title>A library of human gut bacterial isolates paired with longitudinal multiomics data enables mechanistic microbiome research.</title>
        <authorList>
            <person name="Poyet M."/>
            <person name="Groussin M."/>
            <person name="Gibbons S.M."/>
            <person name="Avila-Pacheco J."/>
            <person name="Jiang X."/>
            <person name="Kearney S.M."/>
            <person name="Perrotta A.R."/>
            <person name="Berdy B."/>
            <person name="Zhao S."/>
            <person name="Lieberman T.D."/>
            <person name="Swanson P.K."/>
            <person name="Smith M."/>
            <person name="Roesemann S."/>
            <person name="Alexander J.E."/>
            <person name="Rich S.A."/>
            <person name="Livny J."/>
            <person name="Vlamakis H."/>
            <person name="Clish C."/>
            <person name="Bullock K."/>
            <person name="Deik A."/>
            <person name="Scott J."/>
            <person name="Pierce K.A."/>
            <person name="Xavier R.J."/>
            <person name="Alm E.J."/>
        </authorList>
    </citation>
    <scope>NUCLEOTIDE SEQUENCE [LARGE SCALE GENOMIC DNA]</scope>
    <source>
        <strain evidence="1 2">BIOML-A7</strain>
    </source>
</reference>
<accession>A0A5M6A3V2</accession>
<evidence type="ECO:0000313" key="1">
    <source>
        <dbReference type="EMBL" id="KAA5404513.1"/>
    </source>
</evidence>
<protein>
    <submittedName>
        <fullName evidence="1">Uncharacterized protein</fullName>
    </submittedName>
</protein>
<gene>
    <name evidence="1" type="ORF">F2Y86_21490</name>
</gene>
<dbReference type="EMBL" id="VVYW01000022">
    <property type="protein sequence ID" value="KAA5404513.1"/>
    <property type="molecule type" value="Genomic_DNA"/>
</dbReference>